<proteinExistence type="predicted"/>
<organism evidence="1 2">
    <name type="scientific">Ambrosiozyma monospora</name>
    <name type="common">Yeast</name>
    <name type="synonym">Endomycopsis monosporus</name>
    <dbReference type="NCBI Taxonomy" id="43982"/>
    <lineage>
        <taxon>Eukaryota</taxon>
        <taxon>Fungi</taxon>
        <taxon>Dikarya</taxon>
        <taxon>Ascomycota</taxon>
        <taxon>Saccharomycotina</taxon>
        <taxon>Pichiomycetes</taxon>
        <taxon>Pichiales</taxon>
        <taxon>Pichiaceae</taxon>
        <taxon>Ambrosiozyma</taxon>
    </lineage>
</organism>
<evidence type="ECO:0000313" key="1">
    <source>
        <dbReference type="EMBL" id="GME84849.1"/>
    </source>
</evidence>
<protein>
    <submittedName>
        <fullName evidence="1">Unnamed protein product</fullName>
    </submittedName>
</protein>
<evidence type="ECO:0000313" key="2">
    <source>
        <dbReference type="Proteomes" id="UP001165064"/>
    </source>
</evidence>
<sequence>MLQGQVQNQAHAQAQPTAYPYSQSQSHIRTQQEQDFKQQQQQTQRENSPISVPTSTAKSELAPAPSLSLPGTTISSATSSTTSSPSKKQARNPPPSLYLNIKHCNTDTALVVEKHTSHPYTQPKPQKPRRAMNLKKLQLDLSTSPPNRTFNNGFSSSVNSSPQMKLPPLFRSPSMASSSSVSSPMQGNFSDSKLNLCRGPPRHKTSTLSLTIPTNNSGNNHLRDGGLKTGIPKFSSGSNGSEPGSSFFGLGVSGVGENSDDSPGSISSFEGSTYNASDYNAFFPVSAFV</sequence>
<dbReference type="EMBL" id="BSXS01005839">
    <property type="protein sequence ID" value="GME84849.1"/>
    <property type="molecule type" value="Genomic_DNA"/>
</dbReference>
<gene>
    <name evidence="1" type="ORF">Amon02_000714800</name>
</gene>
<comment type="caution">
    <text evidence="1">The sequence shown here is derived from an EMBL/GenBank/DDBJ whole genome shotgun (WGS) entry which is preliminary data.</text>
</comment>
<keyword evidence="2" id="KW-1185">Reference proteome</keyword>
<reference evidence="1" key="1">
    <citation type="submission" date="2023-04" db="EMBL/GenBank/DDBJ databases">
        <title>Ambrosiozyma monospora NBRC 10751.</title>
        <authorList>
            <person name="Ichikawa N."/>
            <person name="Sato H."/>
            <person name="Tonouchi N."/>
        </authorList>
    </citation>
    <scope>NUCLEOTIDE SEQUENCE</scope>
    <source>
        <strain evidence="1">NBRC 10751</strain>
    </source>
</reference>
<name>A0ACB5TAQ3_AMBMO</name>
<accession>A0ACB5TAQ3</accession>
<dbReference type="Proteomes" id="UP001165064">
    <property type="component" value="Unassembled WGS sequence"/>
</dbReference>